<dbReference type="SMART" id="SM00822">
    <property type="entry name" value="PKS_KR"/>
    <property type="match status" value="1"/>
</dbReference>
<dbReference type="Proteomes" id="UP000578819">
    <property type="component" value="Unassembled WGS sequence"/>
</dbReference>
<dbReference type="InterPro" id="IPR002347">
    <property type="entry name" value="SDR_fam"/>
</dbReference>
<evidence type="ECO:0000313" key="4">
    <source>
        <dbReference type="EMBL" id="MBB4958705.1"/>
    </source>
</evidence>
<dbReference type="EMBL" id="JACHJW010000001">
    <property type="protein sequence ID" value="MBB4958705.1"/>
    <property type="molecule type" value="Genomic_DNA"/>
</dbReference>
<dbReference type="InterPro" id="IPR036291">
    <property type="entry name" value="NAD(P)-bd_dom_sf"/>
</dbReference>
<dbReference type="Pfam" id="PF00106">
    <property type="entry name" value="adh_short"/>
    <property type="match status" value="1"/>
</dbReference>
<dbReference type="PRINTS" id="PR00081">
    <property type="entry name" value="GDHRDH"/>
</dbReference>
<gene>
    <name evidence="4" type="ORF">FHR38_002438</name>
</gene>
<comment type="caution">
    <text evidence="4">The sequence shown here is derived from an EMBL/GenBank/DDBJ whole genome shotgun (WGS) entry which is preliminary data.</text>
</comment>
<dbReference type="PANTHER" id="PTHR45024:SF2">
    <property type="entry name" value="SCP2 DOMAIN-CONTAINING PROTEIN"/>
    <property type="match status" value="1"/>
</dbReference>
<dbReference type="Gene3D" id="3.40.50.720">
    <property type="entry name" value="NAD(P)-binding Rossmann-like Domain"/>
    <property type="match status" value="1"/>
</dbReference>
<evidence type="ECO:0000256" key="2">
    <source>
        <dbReference type="ARBA" id="ARBA00023002"/>
    </source>
</evidence>
<dbReference type="InterPro" id="IPR051687">
    <property type="entry name" value="Peroxisomal_Beta-Oxidation"/>
</dbReference>
<evidence type="ECO:0000256" key="1">
    <source>
        <dbReference type="ARBA" id="ARBA00006484"/>
    </source>
</evidence>
<feature type="domain" description="Ketoreductase" evidence="3">
    <location>
        <begin position="7"/>
        <end position="202"/>
    </location>
</feature>
<evidence type="ECO:0000313" key="5">
    <source>
        <dbReference type="Proteomes" id="UP000578819"/>
    </source>
</evidence>
<sequence>MGSLDGRVALITGAGRGIGREEALFFAAEGAQVVVNDPGVAADGTGGDAGVAAAVVAEIIDAGGQAVANIDSVSSWAGAERMVETALDAFGDLHIVVNNATVKGDRAMVNMTEHEFDDVIAVKLKGTFAVSHFAARYWRSRFAAGGRTDRAIVNTASGSGLLNPLPNQTNYAAANAGVAAMTVVNALELARYDVRVNCVSPSMARTRLTRGVPGMDSVPESDRFDPLHPVTSAPVVAYLATAECPLTGQVLSVRGSSVVVNHGWSRGAQVSKEDMLWTVGELAHALTDLPREDQFEKLSAALGGALGTGGREQLQQMINAMLDAQG</sequence>
<proteinExistence type="inferred from homology"/>
<reference evidence="4 5" key="1">
    <citation type="submission" date="2020-08" db="EMBL/GenBank/DDBJ databases">
        <title>Sequencing the genomes of 1000 actinobacteria strains.</title>
        <authorList>
            <person name="Klenk H.-P."/>
        </authorList>
    </citation>
    <scope>NUCLEOTIDE SEQUENCE [LARGE SCALE GENOMIC DNA]</scope>
    <source>
        <strain evidence="4 5">DSM 45886</strain>
    </source>
</reference>
<dbReference type="GO" id="GO:0016491">
    <property type="term" value="F:oxidoreductase activity"/>
    <property type="evidence" value="ECO:0007669"/>
    <property type="project" value="UniProtKB-KW"/>
</dbReference>
<organism evidence="4 5">
    <name type="scientific">Micromonospora polyrhachis</name>
    <dbReference type="NCBI Taxonomy" id="1282883"/>
    <lineage>
        <taxon>Bacteria</taxon>
        <taxon>Bacillati</taxon>
        <taxon>Actinomycetota</taxon>
        <taxon>Actinomycetes</taxon>
        <taxon>Micromonosporales</taxon>
        <taxon>Micromonosporaceae</taxon>
        <taxon>Micromonospora</taxon>
    </lineage>
</organism>
<dbReference type="RefSeq" id="WP_184534754.1">
    <property type="nucleotide sequence ID" value="NZ_JACHJW010000001.1"/>
</dbReference>
<dbReference type="AlphaFoldDB" id="A0A7W7SPS0"/>
<dbReference type="InterPro" id="IPR057326">
    <property type="entry name" value="KR_dom"/>
</dbReference>
<dbReference type="SUPFAM" id="SSF51735">
    <property type="entry name" value="NAD(P)-binding Rossmann-fold domains"/>
    <property type="match status" value="1"/>
</dbReference>
<keyword evidence="5" id="KW-1185">Reference proteome</keyword>
<accession>A0A7W7SPS0</accession>
<evidence type="ECO:0000259" key="3">
    <source>
        <dbReference type="SMART" id="SM00822"/>
    </source>
</evidence>
<keyword evidence="2" id="KW-0560">Oxidoreductase</keyword>
<protein>
    <submittedName>
        <fullName evidence="4">NAD(P)-dependent dehydrogenase (Short-subunit alcohol dehydrogenase family)</fullName>
    </submittedName>
</protein>
<comment type="similarity">
    <text evidence="1">Belongs to the short-chain dehydrogenases/reductases (SDR) family.</text>
</comment>
<name>A0A7W7SPS0_9ACTN</name>
<dbReference type="PANTHER" id="PTHR45024">
    <property type="entry name" value="DEHYDROGENASES, SHORT CHAIN"/>
    <property type="match status" value="1"/>
</dbReference>